<dbReference type="RefSeq" id="WP_091547100.1">
    <property type="nucleotide sequence ID" value="NZ_FONY01000026.1"/>
</dbReference>
<dbReference type="Pfam" id="PF18480">
    <property type="entry name" value="DUF5615"/>
    <property type="match status" value="1"/>
</dbReference>
<accession>A0A1I2HT54</accession>
<dbReference type="EMBL" id="FONY01000026">
    <property type="protein sequence ID" value="SFF33375.1"/>
    <property type="molecule type" value="Genomic_DNA"/>
</dbReference>
<evidence type="ECO:0000313" key="2">
    <source>
        <dbReference type="EMBL" id="SFF33375.1"/>
    </source>
</evidence>
<gene>
    <name evidence="2" type="ORF">SAMN04488541_102657</name>
</gene>
<organism evidence="2 3">
    <name type="scientific">Thermoflexibacter ruber</name>
    <dbReference type="NCBI Taxonomy" id="1003"/>
    <lineage>
        <taxon>Bacteria</taxon>
        <taxon>Pseudomonadati</taxon>
        <taxon>Bacteroidota</taxon>
        <taxon>Cytophagia</taxon>
        <taxon>Cytophagales</taxon>
        <taxon>Thermoflexibacteraceae</taxon>
        <taxon>Thermoflexibacter</taxon>
    </lineage>
</organism>
<evidence type="ECO:0000313" key="3">
    <source>
        <dbReference type="Proteomes" id="UP000199513"/>
    </source>
</evidence>
<reference evidence="2 3" key="1">
    <citation type="submission" date="2016-10" db="EMBL/GenBank/DDBJ databases">
        <authorList>
            <person name="de Groot N.N."/>
        </authorList>
    </citation>
    <scope>NUCLEOTIDE SEQUENCE [LARGE SCALE GENOMIC DNA]</scope>
    <source>
        <strain>GEY</strain>
        <strain evidence="3">DSM 9560</strain>
    </source>
</reference>
<evidence type="ECO:0000259" key="1">
    <source>
        <dbReference type="Pfam" id="PF18480"/>
    </source>
</evidence>
<proteinExistence type="predicted"/>
<dbReference type="Proteomes" id="UP000199513">
    <property type="component" value="Unassembled WGS sequence"/>
</dbReference>
<dbReference type="InterPro" id="IPR041049">
    <property type="entry name" value="DUF5615"/>
</dbReference>
<dbReference type="STRING" id="1003.SAMN04488541_102657"/>
<keyword evidence="3" id="KW-1185">Reference proteome</keyword>
<protein>
    <submittedName>
        <fullName evidence="2">Predicted nuclease, contains PIN domain, potential toxin-antitoxin system component</fullName>
    </submittedName>
</protein>
<dbReference type="AlphaFoldDB" id="A0A1I2HT54"/>
<name>A0A1I2HT54_9BACT</name>
<dbReference type="OrthoDB" id="27473at2"/>
<sequence>MKILCDVHIAYKLVNFLISKGIEATHVNDILDSWFTKDSKIAEFVDNNNYTLISKDADFKESYLLRNTPQKLIKVNLGNISNKELIQIFEENLSTFQTYMDSGKCMIEINNDSIVITKDNL</sequence>
<feature type="domain" description="DUF5615" evidence="1">
    <location>
        <begin position="1"/>
        <end position="105"/>
    </location>
</feature>